<dbReference type="SUPFAM" id="SSF48371">
    <property type="entry name" value="ARM repeat"/>
    <property type="match status" value="1"/>
</dbReference>
<evidence type="ECO:0000259" key="6">
    <source>
        <dbReference type="Pfam" id="PF25772"/>
    </source>
</evidence>
<keyword evidence="8" id="KW-1185">Reference proteome</keyword>
<dbReference type="InterPro" id="IPR012978">
    <property type="entry name" value="HEAT_RRP12"/>
</dbReference>
<feature type="compositionally biased region" description="Basic residues" evidence="4">
    <location>
        <begin position="1"/>
        <end position="18"/>
    </location>
</feature>
<dbReference type="InterPro" id="IPR011989">
    <property type="entry name" value="ARM-like"/>
</dbReference>
<feature type="compositionally biased region" description="Acidic residues" evidence="4">
    <location>
        <begin position="1237"/>
        <end position="1250"/>
    </location>
</feature>
<dbReference type="PANTHER" id="PTHR48287">
    <property type="entry name" value="ARM REPEAT SUPERFAMILY PROTEIN"/>
    <property type="match status" value="1"/>
</dbReference>
<feature type="compositionally biased region" description="Acidic residues" evidence="4">
    <location>
        <begin position="1060"/>
        <end position="1071"/>
    </location>
</feature>
<gene>
    <name evidence="7" type="ORF">NMOB1V02_LOCUS5401</name>
</gene>
<name>A0A7R9GE27_9CRUS</name>
<evidence type="ECO:0008006" key="9">
    <source>
        <dbReference type="Google" id="ProtNLM"/>
    </source>
</evidence>
<organism evidence="7">
    <name type="scientific">Notodromas monacha</name>
    <dbReference type="NCBI Taxonomy" id="399045"/>
    <lineage>
        <taxon>Eukaryota</taxon>
        <taxon>Metazoa</taxon>
        <taxon>Ecdysozoa</taxon>
        <taxon>Arthropoda</taxon>
        <taxon>Crustacea</taxon>
        <taxon>Oligostraca</taxon>
        <taxon>Ostracoda</taxon>
        <taxon>Podocopa</taxon>
        <taxon>Podocopida</taxon>
        <taxon>Cypridocopina</taxon>
        <taxon>Cypridoidea</taxon>
        <taxon>Cyprididae</taxon>
        <taxon>Notodromas</taxon>
    </lineage>
</organism>
<feature type="region of interest" description="Disordered" evidence="4">
    <location>
        <begin position="1048"/>
        <end position="1078"/>
    </location>
</feature>
<evidence type="ECO:0000313" key="8">
    <source>
        <dbReference type="Proteomes" id="UP000678499"/>
    </source>
</evidence>
<evidence type="ECO:0000256" key="2">
    <source>
        <dbReference type="ARBA" id="ARBA00007690"/>
    </source>
</evidence>
<sequence length="1320" mass="144940">MGRVTARVKGRKKGKRWAKGQSSSSNPETRKFRSRVTDFTDGFVEETRRPNTTASVEGLQLDLLSLNDGKSIMSTAPSVATKSVQSLGGRTRYTAATFASDWSQTSNVTFNRFLKNFQPTSENHREMLALLEAATEVIRDRNGEESDTEYFCTLVTAFDVIEDEGTLAAIAPFSVMLLKNIRQEFLQNKFEVFSKVFLKVLSKHAGSQSTSLLRGAITCLAVLLRNQEANILESSACVELFAPLLAFIIHPKPKVRKAAQHQVAEILIITAGKTESKPSSGTGPLGNAAAKFVKFRLEEGISDPNANLTSTLHVLEFCRRTLRCFPPGALKSICELIVQLMSLNNVVVKKLCVEVLKDFVSESDLEVPFSAKTLGQLLVAVWDVKPSGTDAVLLPPWLTLVKQGILTLHKLDEDLAFKHLHKFLPFMSSCWTTDNHPITVAASCAFSGLLKRAIQPSIEKLIKELETRGKSESILGTLETCLTDGLKFQAYKAWPLVFQLWSQFFETCGSACIDITRLGLCQLGEMRTSFEVEERGGPEVSTGTRTALGNALGNAVRVLGPKLFLSGYPLEITGREPFGKGLDRSWILPVLRDNLVVGCPCELEYFTAYFIPLAEIFYARSQGAIPRSPISDKKVYGVLCEQVWSLFPGFCNSAKDVSTSFPKIAQTLGTRLKTRPDLITPIVSGLKNIAEFAARNGGSDITAVAVYAKNFLPLFFVKVLEPNTSVDIRDRLLNAIKAFTAIAKESVICGLSEKALAEVLREAEDEKRKAIVYDLCIALAPHIPDSAEGRDILERLLNHALELSAKSEGLKSQKKGYRILDTLCRGESALERKLVTERRSDIVNTIVVALSKSTPIGKSARLKCVARLMEMELSDDVESNAAFNEEDKDFLTAAIGEALLCIRDSKKATRAAAFDVVVKATTFLKLRLKCSDEEAVKGLLGYLLAGLAGTPQMIACSLLALGHVCYTMNECFPADNLEPLIDNACLLITTASREIVGAALSFFRVLFKSYPPGTMVIHLAKIVIGLSGAKNDPVLDKRLKNIRRALAKEKRKRAERPDADSGEEIDSDAEIDTMTSKSRSRLSLARSVGSVSKGVDKAKSIAEILANFSDDDSMPSDAEGGGGDRKRKASRKSKQDLMGKAWIHENPDEQIVDLLDASASRHILAADPDEKKSKKPKKTKDNFALSTDGRLIIDDSDEDVDSENLRGKKRKMTASRSGILSGIDSKSKSTTLRETFDGEDELRDFGDDDDKSVASASTRTSVGIHRRTKKVKKTAPEPYLGSEYKGKKGMGDVKRKGLPDPYAYFPLARDALNKRYVLPY</sequence>
<feature type="region of interest" description="Disordered" evidence="4">
    <location>
        <begin position="1164"/>
        <end position="1183"/>
    </location>
</feature>
<protein>
    <recommendedName>
        <fullName evidence="9">RRP12-like protein</fullName>
    </recommendedName>
</protein>
<evidence type="ECO:0000256" key="3">
    <source>
        <dbReference type="ARBA" id="ARBA00023242"/>
    </source>
</evidence>
<feature type="region of interest" description="Disordered" evidence="4">
    <location>
        <begin position="1194"/>
        <end position="1293"/>
    </location>
</feature>
<keyword evidence="3" id="KW-0539">Nucleus</keyword>
<dbReference type="GO" id="GO:0005634">
    <property type="term" value="C:nucleus"/>
    <property type="evidence" value="ECO:0007669"/>
    <property type="project" value="UniProtKB-SubCell"/>
</dbReference>
<accession>A0A7R9GE27</accession>
<reference evidence="7" key="1">
    <citation type="submission" date="2020-11" db="EMBL/GenBank/DDBJ databases">
        <authorList>
            <person name="Tran Van P."/>
        </authorList>
    </citation>
    <scope>NUCLEOTIDE SEQUENCE</scope>
</reference>
<feature type="domain" description="RRP12 HEAT" evidence="5">
    <location>
        <begin position="434"/>
        <end position="716"/>
    </location>
</feature>
<comment type="subcellular location">
    <subcellularLocation>
        <location evidence="1">Nucleus</location>
    </subcellularLocation>
</comment>
<dbReference type="InterPro" id="IPR057860">
    <property type="entry name" value="HEAT_RRP12_N"/>
</dbReference>
<dbReference type="PANTHER" id="PTHR48287:SF1">
    <property type="entry name" value="ARM REPEAT SUPERFAMILY PROTEIN"/>
    <property type="match status" value="1"/>
</dbReference>
<dbReference type="Pfam" id="PF08161">
    <property type="entry name" value="RRP12_HEAT"/>
    <property type="match status" value="1"/>
</dbReference>
<evidence type="ECO:0000256" key="1">
    <source>
        <dbReference type="ARBA" id="ARBA00004123"/>
    </source>
</evidence>
<evidence type="ECO:0000256" key="4">
    <source>
        <dbReference type="SAM" id="MobiDB-lite"/>
    </source>
</evidence>
<dbReference type="EMBL" id="OA883009">
    <property type="protein sequence ID" value="CAD7277673.1"/>
    <property type="molecule type" value="Genomic_DNA"/>
</dbReference>
<evidence type="ECO:0000313" key="7">
    <source>
        <dbReference type="EMBL" id="CAD7277673.1"/>
    </source>
</evidence>
<dbReference type="InterPro" id="IPR052087">
    <property type="entry name" value="RRP12"/>
</dbReference>
<dbReference type="InterPro" id="IPR016024">
    <property type="entry name" value="ARM-type_fold"/>
</dbReference>
<feature type="domain" description="RRP12 N-terminal HEAT" evidence="6">
    <location>
        <begin position="119"/>
        <end position="367"/>
    </location>
</feature>
<feature type="compositionally biased region" description="Basic and acidic residues" evidence="4">
    <location>
        <begin position="1133"/>
        <end position="1144"/>
    </location>
</feature>
<dbReference type="EMBL" id="CAJPEX010000972">
    <property type="protein sequence ID" value="CAG0917825.1"/>
    <property type="molecule type" value="Genomic_DNA"/>
</dbReference>
<feature type="region of interest" description="Disordered" evidence="4">
    <location>
        <begin position="1109"/>
        <end position="1144"/>
    </location>
</feature>
<comment type="similarity">
    <text evidence="2">Belongs to the RRP12 family.</text>
</comment>
<dbReference type="OrthoDB" id="2192888at2759"/>
<dbReference type="Gene3D" id="1.25.10.10">
    <property type="entry name" value="Leucine-rich Repeat Variant"/>
    <property type="match status" value="1"/>
</dbReference>
<feature type="compositionally biased region" description="Basic residues" evidence="4">
    <location>
        <begin position="1264"/>
        <end position="1273"/>
    </location>
</feature>
<dbReference type="Proteomes" id="UP000678499">
    <property type="component" value="Unassembled WGS sequence"/>
</dbReference>
<feature type="compositionally biased region" description="Basic and acidic residues" evidence="4">
    <location>
        <begin position="1284"/>
        <end position="1293"/>
    </location>
</feature>
<proteinExistence type="inferred from homology"/>
<dbReference type="Pfam" id="PF25772">
    <property type="entry name" value="HEAT_RRP12_N"/>
    <property type="match status" value="1"/>
</dbReference>
<evidence type="ECO:0000259" key="5">
    <source>
        <dbReference type="Pfam" id="PF08161"/>
    </source>
</evidence>
<feature type="region of interest" description="Disordered" evidence="4">
    <location>
        <begin position="1"/>
        <end position="34"/>
    </location>
</feature>